<keyword evidence="1" id="KW-0732">Signal</keyword>
<feature type="chain" id="PRO_5015525299" description="DUF3316 domain-containing protein" evidence="1">
    <location>
        <begin position="23"/>
        <end position="126"/>
    </location>
</feature>
<evidence type="ECO:0008006" key="4">
    <source>
        <dbReference type="Google" id="ProtNLM"/>
    </source>
</evidence>
<accession>A0A2T3N7E3</accession>
<sequence>MKSFKSIAVATTLVLFSLPSMASTPLVAGSKFSVQSNDRVVTTQTFETKEAAFAEGQHVLNVLETSKPAELHKMLRVMAWGPKEISSLRIQDNGYVTVDEMMGSDGNIEYRANVNVRYEHFRYDNN</sequence>
<feature type="signal peptide" evidence="1">
    <location>
        <begin position="1"/>
        <end position="22"/>
    </location>
</feature>
<gene>
    <name evidence="2" type="ORF">C9J01_22990</name>
</gene>
<evidence type="ECO:0000256" key="1">
    <source>
        <dbReference type="SAM" id="SignalP"/>
    </source>
</evidence>
<dbReference type="OrthoDB" id="5827490at2"/>
<dbReference type="PIRSF" id="PIRSF028299">
    <property type="entry name" value="UCP028299"/>
    <property type="match status" value="1"/>
</dbReference>
<organism evidence="2 3">
    <name type="scientific">Photobacterium rosenbergii</name>
    <dbReference type="NCBI Taxonomy" id="294936"/>
    <lineage>
        <taxon>Bacteria</taxon>
        <taxon>Pseudomonadati</taxon>
        <taxon>Pseudomonadota</taxon>
        <taxon>Gammaproteobacteria</taxon>
        <taxon>Vibrionales</taxon>
        <taxon>Vibrionaceae</taxon>
        <taxon>Photobacterium</taxon>
    </lineage>
</organism>
<dbReference type="RefSeq" id="WP_107300467.1">
    <property type="nucleotide sequence ID" value="NZ_PYMB01000019.1"/>
</dbReference>
<dbReference type="AlphaFoldDB" id="A0A2T3N7E3"/>
<name>A0A2T3N7E3_9GAMM</name>
<dbReference type="Pfam" id="PF11777">
    <property type="entry name" value="DUF3316"/>
    <property type="match status" value="1"/>
</dbReference>
<proteinExistence type="predicted"/>
<evidence type="ECO:0000313" key="3">
    <source>
        <dbReference type="Proteomes" id="UP000241346"/>
    </source>
</evidence>
<dbReference type="InterPro" id="IPR016879">
    <property type="entry name" value="UCP028299"/>
</dbReference>
<protein>
    <recommendedName>
        <fullName evidence="4">DUF3316 domain-containing protein</fullName>
    </recommendedName>
</protein>
<dbReference type="Proteomes" id="UP000241346">
    <property type="component" value="Unassembled WGS sequence"/>
</dbReference>
<comment type="caution">
    <text evidence="2">The sequence shown here is derived from an EMBL/GenBank/DDBJ whole genome shotgun (WGS) entry which is preliminary data.</text>
</comment>
<dbReference type="EMBL" id="PYMB01000019">
    <property type="protein sequence ID" value="PSW08727.1"/>
    <property type="molecule type" value="Genomic_DNA"/>
</dbReference>
<evidence type="ECO:0000313" key="2">
    <source>
        <dbReference type="EMBL" id="PSW08727.1"/>
    </source>
</evidence>
<reference evidence="2 3" key="1">
    <citation type="submission" date="2018-03" db="EMBL/GenBank/DDBJ databases">
        <title>Whole genome sequencing of Histamine producing bacteria.</title>
        <authorList>
            <person name="Butler K."/>
        </authorList>
    </citation>
    <scope>NUCLEOTIDE SEQUENCE [LARGE SCALE GENOMIC DNA]</scope>
    <source>
        <strain evidence="2 3">DSM 19138</strain>
    </source>
</reference>